<evidence type="ECO:0000313" key="1">
    <source>
        <dbReference type="EnsemblPlants" id="OMERI02G03580.1"/>
    </source>
</evidence>
<dbReference type="Proteomes" id="UP000008021">
    <property type="component" value="Chromosome 2"/>
</dbReference>
<keyword evidence="2" id="KW-1185">Reference proteome</keyword>
<proteinExistence type="predicted"/>
<dbReference type="PANTHER" id="PTHR35161">
    <property type="entry name" value="OS02G0303100 PROTEIN"/>
    <property type="match status" value="1"/>
</dbReference>
<dbReference type="PANTHER" id="PTHR35161:SF1">
    <property type="entry name" value="OS02G0138300 PROTEIN"/>
    <property type="match status" value="1"/>
</dbReference>
<sequence>MLEGCFALNNWSVEGVKKDYGDTAVLFRKLLSESMGEETVHPPDFGMLLSLMEKDGFRNKYLIGTHVSLLPDDNISIVYMKIHEFIRKILPAEEKDKARQLKLGITSHSRISTRIRRPLFLVDRLEELELEKNFMNRKPMRPKVSSHGTFY</sequence>
<protein>
    <submittedName>
        <fullName evidence="1">Uncharacterized protein</fullName>
    </submittedName>
</protein>
<dbReference type="Gramene" id="OMERI02G03580.1">
    <property type="protein sequence ID" value="OMERI02G03580.1"/>
    <property type="gene ID" value="OMERI02G03580"/>
</dbReference>
<name>A0A0E0CF63_9ORYZ</name>
<organism evidence="1">
    <name type="scientific">Oryza meridionalis</name>
    <dbReference type="NCBI Taxonomy" id="40149"/>
    <lineage>
        <taxon>Eukaryota</taxon>
        <taxon>Viridiplantae</taxon>
        <taxon>Streptophyta</taxon>
        <taxon>Embryophyta</taxon>
        <taxon>Tracheophyta</taxon>
        <taxon>Spermatophyta</taxon>
        <taxon>Magnoliopsida</taxon>
        <taxon>Liliopsida</taxon>
        <taxon>Poales</taxon>
        <taxon>Poaceae</taxon>
        <taxon>BOP clade</taxon>
        <taxon>Oryzoideae</taxon>
        <taxon>Oryzeae</taxon>
        <taxon>Oryzinae</taxon>
        <taxon>Oryza</taxon>
    </lineage>
</organism>
<dbReference type="STRING" id="40149.A0A0E0CF63"/>
<dbReference type="AlphaFoldDB" id="A0A0E0CF63"/>
<reference evidence="1" key="1">
    <citation type="submission" date="2015-04" db="UniProtKB">
        <authorList>
            <consortium name="EnsemblPlants"/>
        </authorList>
    </citation>
    <scope>IDENTIFICATION</scope>
</reference>
<dbReference type="HOGENOM" id="CLU_1734376_0_0_1"/>
<reference evidence="1" key="2">
    <citation type="submission" date="2018-05" db="EMBL/GenBank/DDBJ databases">
        <title>OmerRS3 (Oryza meridionalis Reference Sequence Version 3).</title>
        <authorList>
            <person name="Zhang J."/>
            <person name="Kudrna D."/>
            <person name="Lee S."/>
            <person name="Talag J."/>
            <person name="Welchert J."/>
            <person name="Wing R.A."/>
        </authorList>
    </citation>
    <scope>NUCLEOTIDE SEQUENCE [LARGE SCALE GENOMIC DNA]</scope>
    <source>
        <strain evidence="1">cv. OR44</strain>
    </source>
</reference>
<dbReference type="EnsemblPlants" id="OMERI02G03580.1">
    <property type="protein sequence ID" value="OMERI02G03580.1"/>
    <property type="gene ID" value="OMERI02G03580"/>
</dbReference>
<evidence type="ECO:0000313" key="2">
    <source>
        <dbReference type="Proteomes" id="UP000008021"/>
    </source>
</evidence>
<accession>A0A0E0CF63</accession>